<dbReference type="EMBL" id="FLUN01000001">
    <property type="protein sequence ID" value="SBW07869.1"/>
    <property type="molecule type" value="Genomic_DNA"/>
</dbReference>
<protein>
    <submittedName>
        <fullName evidence="1">Uncharacterized protein</fullName>
    </submittedName>
</protein>
<name>A0A212K7Z8_9FIRM</name>
<accession>A0A212K7Z8</accession>
<dbReference type="AlphaFoldDB" id="A0A212K7Z8"/>
<proteinExistence type="predicted"/>
<gene>
    <name evidence="1" type="ORF">KL86CLO1_12357</name>
</gene>
<organism evidence="1">
    <name type="scientific">uncultured Eubacteriales bacterium</name>
    <dbReference type="NCBI Taxonomy" id="172733"/>
    <lineage>
        <taxon>Bacteria</taxon>
        <taxon>Bacillati</taxon>
        <taxon>Bacillota</taxon>
        <taxon>Clostridia</taxon>
        <taxon>Eubacteriales</taxon>
        <taxon>environmental samples</taxon>
    </lineage>
</organism>
<sequence length="32" mass="3392">MIDTGTIESGLIRALTSTGPICVFGPCCFQFI</sequence>
<reference evidence="1" key="1">
    <citation type="submission" date="2016-04" db="EMBL/GenBank/DDBJ databases">
        <authorList>
            <person name="Evans L.H."/>
            <person name="Alamgir A."/>
            <person name="Owens N."/>
            <person name="Weber N.D."/>
            <person name="Virtaneva K."/>
            <person name="Barbian K."/>
            <person name="Babar A."/>
            <person name="Rosenke K."/>
        </authorList>
    </citation>
    <scope>NUCLEOTIDE SEQUENCE</scope>
    <source>
        <strain evidence="1">86</strain>
    </source>
</reference>
<evidence type="ECO:0000313" key="1">
    <source>
        <dbReference type="EMBL" id="SBW07869.1"/>
    </source>
</evidence>